<dbReference type="RefSeq" id="WP_117519896.1">
    <property type="nucleotide sequence ID" value="NZ_QVEU01000001.1"/>
</dbReference>
<evidence type="ECO:0000313" key="1">
    <source>
        <dbReference type="EMBL" id="RGB77888.1"/>
    </source>
</evidence>
<gene>
    <name evidence="1" type="ORF">DXA39_00075</name>
</gene>
<dbReference type="InterPro" id="IPR000150">
    <property type="entry name" value="Cof"/>
</dbReference>
<dbReference type="OrthoDB" id="9790031at2"/>
<dbReference type="Gene3D" id="3.40.50.1000">
    <property type="entry name" value="HAD superfamily/HAD-like"/>
    <property type="match status" value="1"/>
</dbReference>
<dbReference type="NCBIfam" id="TIGR01484">
    <property type="entry name" value="HAD-SF-IIB"/>
    <property type="match status" value="1"/>
</dbReference>
<name>A0A3E2TKI5_9FIRM</name>
<protein>
    <submittedName>
        <fullName evidence="1">HAD family phosphatase</fullName>
    </submittedName>
</protein>
<reference evidence="1 2" key="1">
    <citation type="submission" date="2018-08" db="EMBL/GenBank/DDBJ databases">
        <title>A genome reference for cultivated species of the human gut microbiota.</title>
        <authorList>
            <person name="Zou Y."/>
            <person name="Xue W."/>
            <person name="Luo G."/>
        </authorList>
    </citation>
    <scope>NUCLEOTIDE SEQUENCE [LARGE SCALE GENOMIC DNA]</scope>
    <source>
        <strain evidence="1 2">OF01-3</strain>
    </source>
</reference>
<dbReference type="GO" id="GO:0005829">
    <property type="term" value="C:cytosol"/>
    <property type="evidence" value="ECO:0007669"/>
    <property type="project" value="TreeGrafter"/>
</dbReference>
<proteinExistence type="predicted"/>
<dbReference type="CDD" id="cd07516">
    <property type="entry name" value="HAD_Pase"/>
    <property type="match status" value="1"/>
</dbReference>
<dbReference type="PANTHER" id="PTHR10000:SF8">
    <property type="entry name" value="HAD SUPERFAMILY HYDROLASE-LIKE, TYPE 3"/>
    <property type="match status" value="1"/>
</dbReference>
<dbReference type="GO" id="GO:0000287">
    <property type="term" value="F:magnesium ion binding"/>
    <property type="evidence" value="ECO:0007669"/>
    <property type="project" value="TreeGrafter"/>
</dbReference>
<dbReference type="Proteomes" id="UP000261011">
    <property type="component" value="Unassembled WGS sequence"/>
</dbReference>
<dbReference type="InterPro" id="IPR006379">
    <property type="entry name" value="HAD-SF_hydro_IIB"/>
</dbReference>
<dbReference type="PANTHER" id="PTHR10000">
    <property type="entry name" value="PHOSPHOSERINE PHOSPHATASE"/>
    <property type="match status" value="1"/>
</dbReference>
<dbReference type="Pfam" id="PF08282">
    <property type="entry name" value="Hydrolase_3"/>
    <property type="match status" value="1"/>
</dbReference>
<dbReference type="SFLD" id="SFLDG01140">
    <property type="entry name" value="C2.B:_Phosphomannomutase_and_P"/>
    <property type="match status" value="1"/>
</dbReference>
<dbReference type="PROSITE" id="PS01229">
    <property type="entry name" value="COF_2"/>
    <property type="match status" value="1"/>
</dbReference>
<dbReference type="AlphaFoldDB" id="A0A3E2TKI5"/>
<dbReference type="InterPro" id="IPR036412">
    <property type="entry name" value="HAD-like_sf"/>
</dbReference>
<dbReference type="SUPFAM" id="SSF56784">
    <property type="entry name" value="HAD-like"/>
    <property type="match status" value="1"/>
</dbReference>
<keyword evidence="2" id="KW-1185">Reference proteome</keyword>
<dbReference type="GO" id="GO:0016791">
    <property type="term" value="F:phosphatase activity"/>
    <property type="evidence" value="ECO:0007669"/>
    <property type="project" value="UniProtKB-ARBA"/>
</dbReference>
<dbReference type="Gene3D" id="3.30.1240.10">
    <property type="match status" value="1"/>
</dbReference>
<dbReference type="EMBL" id="QVEU01000001">
    <property type="protein sequence ID" value="RGB77888.1"/>
    <property type="molecule type" value="Genomic_DNA"/>
</dbReference>
<dbReference type="InterPro" id="IPR023214">
    <property type="entry name" value="HAD_sf"/>
</dbReference>
<dbReference type="SFLD" id="SFLDS00003">
    <property type="entry name" value="Haloacid_Dehalogenase"/>
    <property type="match status" value="1"/>
</dbReference>
<dbReference type="NCBIfam" id="TIGR00099">
    <property type="entry name" value="Cof-subfamily"/>
    <property type="match status" value="1"/>
</dbReference>
<comment type="caution">
    <text evidence="1">The sequence shown here is derived from an EMBL/GenBank/DDBJ whole genome shotgun (WGS) entry which is preliminary data.</text>
</comment>
<sequence>MNKDIKLIALDLDGTLLGSDEKLVSKNKKIIKKLHEKGIKIVIATGRPFNGFWWIREALGLEDYEDYSISNTGAFVRRNADAKIIIDNSMSREDYEKISSLIEDEDIQLALFTKDVLYNNADEVNEGFRKDQEVMHMPRQKFKDFDDIEEKVARMNFMAAKETIDNFYEKVREGLEKDYMLIRNESYSLEVHRKSSGKANSLKRLCDYLDITLDKVVYFGDGANDKASLELAGLGIAMGNAEKESKRVADKETLTNDDAGVGKFLEQFLD</sequence>
<evidence type="ECO:0000313" key="2">
    <source>
        <dbReference type="Proteomes" id="UP000261011"/>
    </source>
</evidence>
<accession>A0A3E2TKI5</accession>
<organism evidence="1 2">
    <name type="scientific">Anaerococcus nagyae</name>
    <dbReference type="NCBI Taxonomy" id="1755241"/>
    <lineage>
        <taxon>Bacteria</taxon>
        <taxon>Bacillati</taxon>
        <taxon>Bacillota</taxon>
        <taxon>Tissierellia</taxon>
        <taxon>Tissierellales</taxon>
        <taxon>Peptoniphilaceae</taxon>
        <taxon>Anaerococcus</taxon>
    </lineage>
</organism>